<reference evidence="4" key="1">
    <citation type="submission" date="2020-12" db="EMBL/GenBank/DDBJ databases">
        <title>Metabolic potential, ecology and presence of endohyphal bacteria is reflected in genomic diversity of Mucoromycotina.</title>
        <authorList>
            <person name="Muszewska A."/>
            <person name="Okrasinska A."/>
            <person name="Steczkiewicz K."/>
            <person name="Drgas O."/>
            <person name="Orlowska M."/>
            <person name="Perlinska-Lenart U."/>
            <person name="Aleksandrzak-Piekarczyk T."/>
            <person name="Szatraj K."/>
            <person name="Zielenkiewicz U."/>
            <person name="Pilsyk S."/>
            <person name="Malc E."/>
            <person name="Mieczkowski P."/>
            <person name="Kruszewska J.S."/>
            <person name="Biernat P."/>
            <person name="Pawlowska J."/>
        </authorList>
    </citation>
    <scope>NUCLEOTIDE SEQUENCE</scope>
    <source>
        <strain evidence="4">CBS 226.32</strain>
    </source>
</reference>
<evidence type="ECO:0000256" key="1">
    <source>
        <dbReference type="ARBA" id="ARBA00038069"/>
    </source>
</evidence>
<protein>
    <recommendedName>
        <fullName evidence="6">Inhibitor I9 domain-containing protein</fullName>
    </recommendedName>
</protein>
<dbReference type="SUPFAM" id="SSF54897">
    <property type="entry name" value="Protease propeptides/inhibitors"/>
    <property type="match status" value="1"/>
</dbReference>
<feature type="non-terminal residue" evidence="4">
    <location>
        <position position="132"/>
    </location>
</feature>
<dbReference type="Proteomes" id="UP000650833">
    <property type="component" value="Unassembled WGS sequence"/>
</dbReference>
<dbReference type="EMBL" id="JAEPRC010001283">
    <property type="protein sequence ID" value="KAG2189665.1"/>
    <property type="molecule type" value="Genomic_DNA"/>
</dbReference>
<dbReference type="PANTHER" id="PTHR28288">
    <property type="entry name" value="PROTEASE B INHIBITOR 2"/>
    <property type="match status" value="1"/>
</dbReference>
<dbReference type="GO" id="GO:0004866">
    <property type="term" value="F:endopeptidase inhibitor activity"/>
    <property type="evidence" value="ECO:0007669"/>
    <property type="project" value="TreeGrafter"/>
</dbReference>
<evidence type="ECO:0000256" key="3">
    <source>
        <dbReference type="SAM" id="SignalP"/>
    </source>
</evidence>
<feature type="region of interest" description="Disordered" evidence="2">
    <location>
        <begin position="111"/>
        <end position="132"/>
    </location>
</feature>
<evidence type="ECO:0000313" key="4">
    <source>
        <dbReference type="EMBL" id="KAG2189665.1"/>
    </source>
</evidence>
<dbReference type="InterPro" id="IPR037045">
    <property type="entry name" value="S8pro/Inhibitor_I9_sf"/>
</dbReference>
<feature type="signal peptide" evidence="3">
    <location>
        <begin position="1"/>
        <end position="20"/>
    </location>
</feature>
<name>A0A8H7UNG7_9FUNG</name>
<feature type="chain" id="PRO_5034031615" description="Inhibitor I9 domain-containing protein" evidence="3">
    <location>
        <begin position="21"/>
        <end position="132"/>
    </location>
</feature>
<organism evidence="4 5">
    <name type="scientific">Mucor plumbeus</name>
    <dbReference type="NCBI Taxonomy" id="97098"/>
    <lineage>
        <taxon>Eukaryota</taxon>
        <taxon>Fungi</taxon>
        <taxon>Fungi incertae sedis</taxon>
        <taxon>Mucoromycota</taxon>
        <taxon>Mucoromycotina</taxon>
        <taxon>Mucoromycetes</taxon>
        <taxon>Mucorales</taxon>
        <taxon>Mucorineae</taxon>
        <taxon>Mucoraceae</taxon>
        <taxon>Mucor</taxon>
    </lineage>
</organism>
<comment type="similarity">
    <text evidence="1">Belongs to the protease inhibitor I9 family.</text>
</comment>
<dbReference type="GO" id="GO:0042144">
    <property type="term" value="P:vacuole fusion, non-autophagic"/>
    <property type="evidence" value="ECO:0007669"/>
    <property type="project" value="TreeGrafter"/>
</dbReference>
<sequence>MRSILLFCLIIIFASSLTLAAEEGFTDFIIALSKPVTKDKLEKAKADIKKAGGKINHEITLGLEGFAVSLPADQITAFDQKDYIDFVEEDKSEKEPGLLVTHVENNAKTANLSVNSITQDDPTAETSNNNAG</sequence>
<accession>A0A8H7UNG7</accession>
<evidence type="ECO:0000313" key="5">
    <source>
        <dbReference type="Proteomes" id="UP000650833"/>
    </source>
</evidence>
<gene>
    <name evidence="4" type="ORF">INT46_010848</name>
</gene>
<keyword evidence="5" id="KW-1185">Reference proteome</keyword>
<evidence type="ECO:0000256" key="2">
    <source>
        <dbReference type="SAM" id="MobiDB-lite"/>
    </source>
</evidence>
<dbReference type="AlphaFoldDB" id="A0A8H7UNG7"/>
<proteinExistence type="inferred from homology"/>
<keyword evidence="3" id="KW-0732">Signal</keyword>
<dbReference type="OrthoDB" id="5518345at2759"/>
<comment type="caution">
    <text evidence="4">The sequence shown here is derived from an EMBL/GenBank/DDBJ whole genome shotgun (WGS) entry which is preliminary data.</text>
</comment>
<dbReference type="InterPro" id="IPR052471">
    <property type="entry name" value="PBI_I9"/>
</dbReference>
<dbReference type="Gene3D" id="3.30.70.80">
    <property type="entry name" value="Peptidase S8 propeptide/proteinase inhibitor I9"/>
    <property type="match status" value="1"/>
</dbReference>
<evidence type="ECO:0008006" key="6">
    <source>
        <dbReference type="Google" id="ProtNLM"/>
    </source>
</evidence>
<dbReference type="PANTHER" id="PTHR28288:SF2">
    <property type="entry name" value="PROTEASE B INHIBITOR 2"/>
    <property type="match status" value="1"/>
</dbReference>